<dbReference type="SUPFAM" id="SSF55856">
    <property type="entry name" value="Cytochrome b5-like heme/steroid binding domain"/>
    <property type="match status" value="1"/>
</dbReference>
<evidence type="ECO:0000256" key="4">
    <source>
        <dbReference type="RuleBase" id="RU362121"/>
    </source>
</evidence>
<dbReference type="EMBL" id="CAJPDQ010000031">
    <property type="protein sequence ID" value="CAF9928952.1"/>
    <property type="molecule type" value="Genomic_DNA"/>
</dbReference>
<dbReference type="InterPro" id="IPR051872">
    <property type="entry name" value="Cytochrome_b5/Flavoprotein_Rdt"/>
</dbReference>
<evidence type="ECO:0000256" key="2">
    <source>
        <dbReference type="ARBA" id="ARBA00022723"/>
    </source>
</evidence>
<dbReference type="SMART" id="SM01117">
    <property type="entry name" value="Cyt-b5"/>
    <property type="match status" value="1"/>
</dbReference>
<evidence type="ECO:0000256" key="1">
    <source>
        <dbReference type="ARBA" id="ARBA00022617"/>
    </source>
</evidence>
<evidence type="ECO:0000259" key="6">
    <source>
        <dbReference type="PROSITE" id="PS50255"/>
    </source>
</evidence>
<dbReference type="GO" id="GO:0046872">
    <property type="term" value="F:metal ion binding"/>
    <property type="evidence" value="ECO:0007669"/>
    <property type="project" value="UniProtKB-UniRule"/>
</dbReference>
<keyword evidence="1 4" id="KW-0349">Heme</keyword>
<dbReference type="GO" id="GO:0020037">
    <property type="term" value="F:heme binding"/>
    <property type="evidence" value="ECO:0007669"/>
    <property type="project" value="UniProtKB-UniRule"/>
</dbReference>
<feature type="compositionally biased region" description="Polar residues" evidence="5">
    <location>
        <begin position="194"/>
        <end position="211"/>
    </location>
</feature>
<comment type="similarity">
    <text evidence="4">Belongs to the cytochrome b5 family.</text>
</comment>
<name>A0A8H3FTS1_9LECA</name>
<feature type="domain" description="Cytochrome b5 heme-binding" evidence="6">
    <location>
        <begin position="250"/>
        <end position="330"/>
    </location>
</feature>
<dbReference type="PROSITE" id="PS00191">
    <property type="entry name" value="CYTOCHROME_B5_1"/>
    <property type="match status" value="1"/>
</dbReference>
<dbReference type="InterPro" id="IPR001199">
    <property type="entry name" value="Cyt_B5-like_heme/steroid-bd"/>
</dbReference>
<feature type="region of interest" description="Disordered" evidence="5">
    <location>
        <begin position="194"/>
        <end position="219"/>
    </location>
</feature>
<dbReference type="Pfam" id="PF00173">
    <property type="entry name" value="Cyt-b5"/>
    <property type="match status" value="1"/>
</dbReference>
<dbReference type="Gene3D" id="3.10.120.10">
    <property type="entry name" value="Cytochrome b5-like heme/steroid binding domain"/>
    <property type="match status" value="1"/>
</dbReference>
<comment type="caution">
    <text evidence="7">The sequence shown here is derived from an EMBL/GenBank/DDBJ whole genome shotgun (WGS) entry which is preliminary data.</text>
</comment>
<dbReference type="PANTHER" id="PTHR46237">
    <property type="entry name" value="CYTOCHROME B5 REDUCTASE 4 FAMILY MEMBER"/>
    <property type="match status" value="1"/>
</dbReference>
<accession>A0A8H3FTS1</accession>
<feature type="region of interest" description="Disordered" evidence="5">
    <location>
        <begin position="62"/>
        <end position="92"/>
    </location>
</feature>
<evidence type="ECO:0000256" key="5">
    <source>
        <dbReference type="SAM" id="MobiDB-lite"/>
    </source>
</evidence>
<gene>
    <name evidence="7" type="ORF">GOMPHAMPRED_005266</name>
</gene>
<organism evidence="7 8">
    <name type="scientific">Gomphillus americanus</name>
    <dbReference type="NCBI Taxonomy" id="1940652"/>
    <lineage>
        <taxon>Eukaryota</taxon>
        <taxon>Fungi</taxon>
        <taxon>Dikarya</taxon>
        <taxon>Ascomycota</taxon>
        <taxon>Pezizomycotina</taxon>
        <taxon>Lecanoromycetes</taxon>
        <taxon>OSLEUM clade</taxon>
        <taxon>Ostropomycetidae</taxon>
        <taxon>Ostropales</taxon>
        <taxon>Graphidaceae</taxon>
        <taxon>Gomphilloideae</taxon>
        <taxon>Gomphillus</taxon>
    </lineage>
</organism>
<proteinExistence type="inferred from homology"/>
<evidence type="ECO:0000313" key="7">
    <source>
        <dbReference type="EMBL" id="CAF9928952.1"/>
    </source>
</evidence>
<protein>
    <recommendedName>
        <fullName evidence="6">Cytochrome b5 heme-binding domain-containing protein</fullName>
    </recommendedName>
</protein>
<dbReference type="InterPro" id="IPR018506">
    <property type="entry name" value="Cyt_B5_heme-BS"/>
</dbReference>
<keyword evidence="2 4" id="KW-0479">Metal-binding</keyword>
<dbReference type="PROSITE" id="PS50255">
    <property type="entry name" value="CYTOCHROME_B5_2"/>
    <property type="match status" value="1"/>
</dbReference>
<evidence type="ECO:0000313" key="8">
    <source>
        <dbReference type="Proteomes" id="UP000664169"/>
    </source>
</evidence>
<evidence type="ECO:0000256" key="3">
    <source>
        <dbReference type="ARBA" id="ARBA00023004"/>
    </source>
</evidence>
<feature type="compositionally biased region" description="Pro residues" evidence="5">
    <location>
        <begin position="146"/>
        <end position="160"/>
    </location>
</feature>
<feature type="compositionally biased region" description="Basic and acidic residues" evidence="5">
    <location>
        <begin position="68"/>
        <end position="83"/>
    </location>
</feature>
<feature type="region of interest" description="Disordered" evidence="5">
    <location>
        <begin position="119"/>
        <end position="160"/>
    </location>
</feature>
<dbReference type="GO" id="GO:0004128">
    <property type="term" value="F:cytochrome-b5 reductase activity, acting on NAD(P)H"/>
    <property type="evidence" value="ECO:0007669"/>
    <property type="project" value="TreeGrafter"/>
</dbReference>
<dbReference type="OrthoDB" id="432299at2759"/>
<dbReference type="PANTHER" id="PTHR46237:SF1">
    <property type="entry name" value="CYTOCHROME B5 REDUCTASE 4"/>
    <property type="match status" value="1"/>
</dbReference>
<keyword evidence="8" id="KW-1185">Reference proteome</keyword>
<dbReference type="GO" id="GO:0005737">
    <property type="term" value="C:cytoplasm"/>
    <property type="evidence" value="ECO:0007669"/>
    <property type="project" value="TreeGrafter"/>
</dbReference>
<keyword evidence="3 4" id="KW-0408">Iron</keyword>
<dbReference type="Proteomes" id="UP000664169">
    <property type="component" value="Unassembled WGS sequence"/>
</dbReference>
<reference evidence="7" key="1">
    <citation type="submission" date="2021-03" db="EMBL/GenBank/DDBJ databases">
        <authorList>
            <person name="Tagirdzhanova G."/>
        </authorList>
    </citation>
    <scope>NUCLEOTIDE SEQUENCE</scope>
</reference>
<dbReference type="AlphaFoldDB" id="A0A8H3FTS1"/>
<sequence>MVLLGISLIAASFCLFVYSFPPRKWLAYITMRLPSRSAAGLNTRREGPPQEKEDATRLIVENNGEFETSMKEIDEPSDDEAKTPKASPSDLIAENPVPLLNFLATETEDNDQSIKFQTAASISPKTSPAASSSSSPSAKKQSLTMQPPPRVPATSLMPPPAVKASALRPLPKLSGSLAPPPSAAASLRNNLKSTSNGLSIPASTSTLPTSKRPSRKVLLDPGHSPLDWANLIRNPKNSSLLRGAEVPPRLIKITPTQLKKQNGRKGMNAWGTYQGKVYNLTPYLKYHPGGVGELLRGAGKVGEAERLFVEIHPWVNWEAMLSECLVGILVSGDNIKAQDLEAMD</sequence>
<feature type="compositionally biased region" description="Low complexity" evidence="5">
    <location>
        <begin position="119"/>
        <end position="142"/>
    </location>
</feature>
<dbReference type="InterPro" id="IPR036400">
    <property type="entry name" value="Cyt_B5-like_heme/steroid_sf"/>
</dbReference>